<dbReference type="Pfam" id="PF00589">
    <property type="entry name" value="Phage_integrase"/>
    <property type="match status" value="1"/>
</dbReference>
<evidence type="ECO:0000313" key="4">
    <source>
        <dbReference type="Proteomes" id="UP001285521"/>
    </source>
</evidence>
<evidence type="ECO:0000313" key="3">
    <source>
        <dbReference type="EMBL" id="MDX8037260.1"/>
    </source>
</evidence>
<dbReference type="Proteomes" id="UP001285521">
    <property type="component" value="Unassembled WGS sequence"/>
</dbReference>
<dbReference type="SUPFAM" id="SSF56349">
    <property type="entry name" value="DNA breaking-rejoining enzymes"/>
    <property type="match status" value="1"/>
</dbReference>
<dbReference type="InterPro" id="IPR013762">
    <property type="entry name" value="Integrase-like_cat_sf"/>
</dbReference>
<dbReference type="InterPro" id="IPR011010">
    <property type="entry name" value="DNA_brk_join_enz"/>
</dbReference>
<comment type="caution">
    <text evidence="3">The sequence shown here is derived from an EMBL/GenBank/DDBJ whole genome shotgun (WGS) entry which is preliminary data.</text>
</comment>
<dbReference type="PROSITE" id="PS51898">
    <property type="entry name" value="TYR_RECOMBINASE"/>
    <property type="match status" value="1"/>
</dbReference>
<proteinExistence type="predicted"/>
<keyword evidence="4" id="KW-1185">Reference proteome</keyword>
<feature type="domain" description="Tyr recombinase" evidence="2">
    <location>
        <begin position="1"/>
        <end position="125"/>
    </location>
</feature>
<name>A0ABU4TGE9_9PSEU</name>
<evidence type="ECO:0000259" key="2">
    <source>
        <dbReference type="PROSITE" id="PS51898"/>
    </source>
</evidence>
<sequence length="136" mass="15324">MIPFLRTEIDLHLEEWGTTLLEDGDKIYRVFFAPRERGKGTMPTATTYGYHFKKAAKAAGLMTHSGKLLYTAHSLRHFFASTALGNNIPILDVSRWLGHKSFKVTADIYGHLAPNADARFRTVMQQALRPDFDLAA</sequence>
<dbReference type="RefSeq" id="WP_319972260.1">
    <property type="nucleotide sequence ID" value="NZ_JAXAVW010000060.1"/>
</dbReference>
<gene>
    <name evidence="3" type="ORF">SK803_44305</name>
</gene>
<dbReference type="EMBL" id="JAXAVW010000060">
    <property type="protein sequence ID" value="MDX8037260.1"/>
    <property type="molecule type" value="Genomic_DNA"/>
</dbReference>
<reference evidence="3 4" key="2">
    <citation type="submission" date="2023-11" db="EMBL/GenBank/DDBJ databases">
        <authorList>
            <person name="Lara A.C."/>
            <person name="Chronakova A."/>
        </authorList>
    </citation>
    <scope>NUCLEOTIDE SEQUENCE [LARGE SCALE GENOMIC DNA]</scope>
    <source>
        <strain evidence="3 4">BCCO 10_0856</strain>
    </source>
</reference>
<dbReference type="Gene3D" id="1.10.443.10">
    <property type="entry name" value="Intergrase catalytic core"/>
    <property type="match status" value="1"/>
</dbReference>
<protein>
    <submittedName>
        <fullName evidence="3">Tyrosine-type recombinase/integrase</fullName>
    </submittedName>
</protein>
<organism evidence="3 4">
    <name type="scientific">Lentzea miocenica</name>
    <dbReference type="NCBI Taxonomy" id="3095431"/>
    <lineage>
        <taxon>Bacteria</taxon>
        <taxon>Bacillati</taxon>
        <taxon>Actinomycetota</taxon>
        <taxon>Actinomycetes</taxon>
        <taxon>Pseudonocardiales</taxon>
        <taxon>Pseudonocardiaceae</taxon>
        <taxon>Lentzea</taxon>
    </lineage>
</organism>
<reference evidence="3 4" key="1">
    <citation type="submission" date="2023-11" db="EMBL/GenBank/DDBJ databases">
        <title>Lentzea sokolovensis, sp. nov., Lentzea kristufkii, sp. nov., and Lentzea miocenensis, sp. nov., rare actinobacteria from Sokolov Coal Basin, Miocene lacustrine sediment, Czech Republic.</title>
        <authorList>
            <person name="Lara A."/>
            <person name="Kotroba L."/>
            <person name="Nouioui I."/>
            <person name="Neumann-Schaal M."/>
            <person name="Mast Y."/>
            <person name="Chronakova A."/>
        </authorList>
    </citation>
    <scope>NUCLEOTIDE SEQUENCE [LARGE SCALE GENOMIC DNA]</scope>
    <source>
        <strain evidence="3 4">BCCO 10_0856</strain>
    </source>
</reference>
<evidence type="ECO:0000256" key="1">
    <source>
        <dbReference type="ARBA" id="ARBA00023172"/>
    </source>
</evidence>
<dbReference type="InterPro" id="IPR002104">
    <property type="entry name" value="Integrase_catalytic"/>
</dbReference>
<accession>A0ABU4TGE9</accession>
<keyword evidence="1" id="KW-0233">DNA recombination</keyword>